<dbReference type="RefSeq" id="WP_042686056.1">
    <property type="nucleotide sequence ID" value="NZ_DUIH01000017.1"/>
</dbReference>
<dbReference type="PROSITE" id="PS00697">
    <property type="entry name" value="DNA_LIGASE_A1"/>
    <property type="match status" value="1"/>
</dbReference>
<dbReference type="InterPro" id="IPR000977">
    <property type="entry name" value="DNA_ligase_ATP-dep"/>
</dbReference>
<evidence type="ECO:0000256" key="1">
    <source>
        <dbReference type="ARBA" id="ARBA00001946"/>
    </source>
</evidence>
<dbReference type="PROSITE" id="PS50160">
    <property type="entry name" value="DNA_LIGASE_A3"/>
    <property type="match status" value="1"/>
</dbReference>
<keyword evidence="11 15" id="KW-0460">Magnesium</keyword>
<dbReference type="InterPro" id="IPR012310">
    <property type="entry name" value="DNA_ligase_ATP-dep_cent"/>
</dbReference>
<comment type="function">
    <text evidence="15">DNA ligase that seals nicks in double-stranded DNA during DNA replication, DNA recombination and DNA repair.</text>
</comment>
<accession>A0A832RX26</accession>
<reference evidence="18" key="1">
    <citation type="journal article" date="2020" name="bioRxiv">
        <title>A rank-normalized archaeal taxonomy based on genome phylogeny resolves widespread incomplete and uneven classifications.</title>
        <authorList>
            <person name="Rinke C."/>
            <person name="Chuvochina M."/>
            <person name="Mussig A.J."/>
            <person name="Chaumeil P.-A."/>
            <person name="Waite D.W."/>
            <person name="Whitman W.B."/>
            <person name="Parks D.H."/>
            <person name="Hugenholtz P."/>
        </authorList>
    </citation>
    <scope>NUCLEOTIDE SEQUENCE</scope>
    <source>
        <strain evidence="18">UBA12518</strain>
    </source>
</reference>
<evidence type="ECO:0000256" key="8">
    <source>
        <dbReference type="ARBA" id="ARBA00022741"/>
    </source>
</evidence>
<dbReference type="GO" id="GO:0071897">
    <property type="term" value="P:DNA biosynthetic process"/>
    <property type="evidence" value="ECO:0007669"/>
    <property type="project" value="InterPro"/>
</dbReference>
<dbReference type="EMBL" id="DUIH01000017">
    <property type="protein sequence ID" value="HIH69956.1"/>
    <property type="molecule type" value="Genomic_DNA"/>
</dbReference>
<dbReference type="GO" id="GO:0046872">
    <property type="term" value="F:metal ion binding"/>
    <property type="evidence" value="ECO:0007669"/>
    <property type="project" value="UniProtKB-KW"/>
</dbReference>
<feature type="binding site" evidence="15">
    <location>
        <position position="259"/>
    </location>
    <ligand>
        <name>ATP</name>
        <dbReference type="ChEBI" id="CHEBI:30616"/>
    </ligand>
</feature>
<dbReference type="GO" id="GO:0006310">
    <property type="term" value="P:DNA recombination"/>
    <property type="evidence" value="ECO:0007669"/>
    <property type="project" value="UniProtKB-UniRule"/>
</dbReference>
<name>A0A832RX26_9EURY</name>
<dbReference type="SUPFAM" id="SSF117018">
    <property type="entry name" value="ATP-dependent DNA ligase DNA-binding domain"/>
    <property type="match status" value="1"/>
</dbReference>
<dbReference type="HAMAP" id="MF_00407">
    <property type="entry name" value="DNA_ligase"/>
    <property type="match status" value="1"/>
</dbReference>
<dbReference type="InterPro" id="IPR022865">
    <property type="entry name" value="DNA_ligae_ATP-dep_bac/arc"/>
</dbReference>
<keyword evidence="8 15" id="KW-0547">Nucleotide-binding</keyword>
<keyword evidence="12 15" id="KW-0233">DNA recombination</keyword>
<keyword evidence="13 15" id="KW-0234">DNA repair</keyword>
<dbReference type="FunFam" id="3.30.470.30:FF:000012">
    <property type="entry name" value="Probable DNA ligase"/>
    <property type="match status" value="1"/>
</dbReference>
<dbReference type="GO" id="GO:0005524">
    <property type="term" value="F:ATP binding"/>
    <property type="evidence" value="ECO:0007669"/>
    <property type="project" value="UniProtKB-UniRule"/>
</dbReference>
<evidence type="ECO:0000313" key="19">
    <source>
        <dbReference type="Proteomes" id="UP000600363"/>
    </source>
</evidence>
<evidence type="ECO:0000256" key="16">
    <source>
        <dbReference type="RuleBase" id="RU004196"/>
    </source>
</evidence>
<feature type="binding site" evidence="15">
    <location>
        <position position="274"/>
    </location>
    <ligand>
        <name>ATP</name>
        <dbReference type="ChEBI" id="CHEBI:30616"/>
    </ligand>
</feature>
<dbReference type="NCBIfam" id="TIGR00574">
    <property type="entry name" value="dnl1"/>
    <property type="match status" value="1"/>
</dbReference>
<dbReference type="InterPro" id="IPR036599">
    <property type="entry name" value="DNA_ligase_N_sf"/>
</dbReference>
<evidence type="ECO:0000259" key="17">
    <source>
        <dbReference type="PROSITE" id="PS50160"/>
    </source>
</evidence>
<comment type="caution">
    <text evidence="18">The sequence shown here is derived from an EMBL/GenBank/DDBJ whole genome shotgun (WGS) entry which is preliminary data.</text>
</comment>
<dbReference type="CDD" id="cd07972">
    <property type="entry name" value="OBF_DNA_ligase_Arch_LigB"/>
    <property type="match status" value="1"/>
</dbReference>
<feature type="binding site" evidence="15">
    <location>
        <position position="419"/>
    </location>
    <ligand>
        <name>ATP</name>
        <dbReference type="ChEBI" id="CHEBI:30616"/>
    </ligand>
</feature>
<feature type="binding site" evidence="15">
    <location>
        <position position="252"/>
    </location>
    <ligand>
        <name>ATP</name>
        <dbReference type="ChEBI" id="CHEBI:30616"/>
    </ligand>
</feature>
<dbReference type="AlphaFoldDB" id="A0A832RX26"/>
<dbReference type="InterPro" id="IPR050191">
    <property type="entry name" value="ATP-dep_DNA_ligase"/>
</dbReference>
<dbReference type="SUPFAM" id="SSF50249">
    <property type="entry name" value="Nucleic acid-binding proteins"/>
    <property type="match status" value="1"/>
</dbReference>
<dbReference type="Gene3D" id="3.30.470.30">
    <property type="entry name" value="DNA ligase/mRNA capping enzyme"/>
    <property type="match status" value="1"/>
</dbReference>
<evidence type="ECO:0000256" key="15">
    <source>
        <dbReference type="HAMAP-Rule" id="MF_00407"/>
    </source>
</evidence>
<dbReference type="FunFam" id="2.40.50.140:FF:000163">
    <property type="entry name" value="Probable DNA ligase"/>
    <property type="match status" value="1"/>
</dbReference>
<evidence type="ECO:0000256" key="2">
    <source>
        <dbReference type="ARBA" id="ARBA00007572"/>
    </source>
</evidence>
<dbReference type="EC" id="6.5.1.1" evidence="15"/>
<dbReference type="SUPFAM" id="SSF56091">
    <property type="entry name" value="DNA ligase/mRNA capping enzyme, catalytic domain"/>
    <property type="match status" value="1"/>
</dbReference>
<keyword evidence="4 15" id="KW-0436">Ligase</keyword>
<evidence type="ECO:0000256" key="14">
    <source>
        <dbReference type="ARBA" id="ARBA00023306"/>
    </source>
</evidence>
<keyword evidence="5 15" id="KW-0132">Cell division</keyword>
<feature type="active site" description="N6-AMP-lysine intermediate" evidence="15">
    <location>
        <position position="254"/>
    </location>
</feature>
<evidence type="ECO:0000256" key="3">
    <source>
        <dbReference type="ARBA" id="ARBA00013308"/>
    </source>
</evidence>
<evidence type="ECO:0000256" key="7">
    <source>
        <dbReference type="ARBA" id="ARBA00022723"/>
    </source>
</evidence>
<evidence type="ECO:0000256" key="10">
    <source>
        <dbReference type="ARBA" id="ARBA00022840"/>
    </source>
</evidence>
<dbReference type="PROSITE" id="PS00333">
    <property type="entry name" value="DNA_LIGASE_A2"/>
    <property type="match status" value="1"/>
</dbReference>
<evidence type="ECO:0000313" key="18">
    <source>
        <dbReference type="EMBL" id="HIH69956.1"/>
    </source>
</evidence>
<keyword evidence="9 15" id="KW-0227">DNA damage</keyword>
<dbReference type="GO" id="GO:0006281">
    <property type="term" value="P:DNA repair"/>
    <property type="evidence" value="ECO:0007669"/>
    <property type="project" value="UniProtKB-UniRule"/>
</dbReference>
<evidence type="ECO:0000256" key="13">
    <source>
        <dbReference type="ARBA" id="ARBA00023204"/>
    </source>
</evidence>
<evidence type="ECO:0000256" key="5">
    <source>
        <dbReference type="ARBA" id="ARBA00022618"/>
    </source>
</evidence>
<comment type="similarity">
    <text evidence="2 15 16">Belongs to the ATP-dependent DNA ligase family.</text>
</comment>
<dbReference type="GO" id="GO:0006273">
    <property type="term" value="P:lagging strand elongation"/>
    <property type="evidence" value="ECO:0007669"/>
    <property type="project" value="TreeGrafter"/>
</dbReference>
<dbReference type="PANTHER" id="PTHR45674">
    <property type="entry name" value="DNA LIGASE 1/3 FAMILY MEMBER"/>
    <property type="match status" value="1"/>
</dbReference>
<dbReference type="Pfam" id="PF01068">
    <property type="entry name" value="DNA_ligase_A_M"/>
    <property type="match status" value="1"/>
</dbReference>
<dbReference type="InterPro" id="IPR012340">
    <property type="entry name" value="NA-bd_OB-fold"/>
</dbReference>
<evidence type="ECO:0000256" key="4">
    <source>
        <dbReference type="ARBA" id="ARBA00022598"/>
    </source>
</evidence>
<dbReference type="GO" id="GO:0051301">
    <property type="term" value="P:cell division"/>
    <property type="evidence" value="ECO:0007669"/>
    <property type="project" value="UniProtKB-KW"/>
</dbReference>
<evidence type="ECO:0000256" key="6">
    <source>
        <dbReference type="ARBA" id="ARBA00022705"/>
    </source>
</evidence>
<dbReference type="Gene3D" id="2.40.50.140">
    <property type="entry name" value="Nucleic acid-binding proteins"/>
    <property type="match status" value="1"/>
</dbReference>
<feature type="binding site" evidence="15">
    <location>
        <position position="344"/>
    </location>
    <ligand>
        <name>ATP</name>
        <dbReference type="ChEBI" id="CHEBI:30616"/>
    </ligand>
</feature>
<evidence type="ECO:0000256" key="9">
    <source>
        <dbReference type="ARBA" id="ARBA00022763"/>
    </source>
</evidence>
<keyword evidence="6 15" id="KW-0235">DNA replication</keyword>
<evidence type="ECO:0000256" key="12">
    <source>
        <dbReference type="ARBA" id="ARBA00023172"/>
    </source>
</evidence>
<feature type="binding site" evidence="15">
    <location>
        <position position="304"/>
    </location>
    <ligand>
        <name>ATP</name>
        <dbReference type="ChEBI" id="CHEBI:30616"/>
    </ligand>
</feature>
<evidence type="ECO:0000256" key="11">
    <source>
        <dbReference type="ARBA" id="ARBA00022842"/>
    </source>
</evidence>
<dbReference type="InterPro" id="IPR012308">
    <property type="entry name" value="DNA_ligase_ATP-dep_N"/>
</dbReference>
<dbReference type="Proteomes" id="UP000600363">
    <property type="component" value="Unassembled WGS sequence"/>
</dbReference>
<dbReference type="Gene3D" id="1.10.3260.10">
    <property type="entry name" value="DNA ligase, ATP-dependent, N-terminal domain"/>
    <property type="match status" value="1"/>
</dbReference>
<feature type="binding site" evidence="15">
    <location>
        <position position="425"/>
    </location>
    <ligand>
        <name>ATP</name>
        <dbReference type="ChEBI" id="CHEBI:30616"/>
    </ligand>
</feature>
<dbReference type="Pfam" id="PF04675">
    <property type="entry name" value="DNA_ligase_A_N"/>
    <property type="match status" value="1"/>
</dbReference>
<dbReference type="FunFam" id="1.10.3260.10:FF:000007">
    <property type="entry name" value="DNA ligase"/>
    <property type="match status" value="1"/>
</dbReference>
<dbReference type="Pfam" id="PF04679">
    <property type="entry name" value="DNA_ligase_A_C"/>
    <property type="match status" value="1"/>
</dbReference>
<keyword evidence="10 15" id="KW-0067">ATP-binding</keyword>
<dbReference type="GO" id="GO:0003677">
    <property type="term" value="F:DNA binding"/>
    <property type="evidence" value="ECO:0007669"/>
    <property type="project" value="InterPro"/>
</dbReference>
<proteinExistence type="inferred from homology"/>
<sequence length="558" mass="62579">MTTFHELAIVCERIESISSSLAITQEVATFLRALEESELAVCPLLLMGTVFAEWRGLELGVGKSLLYAALSSASGWSARQLDELLREMGDVGRMAEEALRRRAQRTLLSAFGDDGGLSVLEVYDILERIARAEGRGSQGQKVQHLEYLFSSCSPLEARYLARLVMGEMRIGVGEGIVRDAIAQAFGVSSEEVERAYMFTGDLGEVAVLAMRKGSEGLREVRIRLFRPIRVMLAQIAPGISAALEEMGEAAVEWKYDGARVQVHIQGSEIRIFSRRLEEVTHPLRDVAEALLGCIDAREAVLDGEAVAYDPSGRPRAFQYVLRRFRRKYGIEKKRKEIPIHLFLFDCLHVDGKPLIDESLRERRRTLEQIVRESGVVSVAKQVITSDEEEASAVYHEALDAGHEGIILKKLSSPYIPGRRGKHWLKVKPLMETLDLVVVGADWGEGKRAHFLSSYYLACIEDDTGRLLEVGKVATGTTEEQLAEITEMLKPLIISQEGTYVRLEPVKVFEVAYEEIQRSPNYPSGYALRFPRFVRVREDKSPAEADTLSRIEELYARFQ</sequence>
<keyword evidence="14 15" id="KW-0131">Cell cycle</keyword>
<dbReference type="InterPro" id="IPR016059">
    <property type="entry name" value="DNA_ligase_ATP-dep_CS"/>
</dbReference>
<dbReference type="CDD" id="cd07901">
    <property type="entry name" value="Adenylation_DNA_ligase_Arch_LigB"/>
    <property type="match status" value="1"/>
</dbReference>
<gene>
    <name evidence="15" type="primary">lig</name>
    <name evidence="18" type="ORF">HA299_05020</name>
</gene>
<protein>
    <recommendedName>
        <fullName evidence="3 15">DNA ligase</fullName>
        <ecNumber evidence="15">6.5.1.1</ecNumber>
    </recommendedName>
    <alternativeName>
        <fullName evidence="15">Polydeoxyribonucleotide synthase [ATP]</fullName>
    </alternativeName>
</protein>
<feature type="domain" description="ATP-dependent DNA ligase family profile" evidence="17">
    <location>
        <begin position="332"/>
        <end position="460"/>
    </location>
</feature>
<dbReference type="InterPro" id="IPR012309">
    <property type="entry name" value="DNA_ligase_ATP-dep_C"/>
</dbReference>
<comment type="catalytic activity">
    <reaction evidence="15">
        <text>ATP + (deoxyribonucleotide)n-3'-hydroxyl + 5'-phospho-(deoxyribonucleotide)m = (deoxyribonucleotide)n+m + AMP + diphosphate.</text>
        <dbReference type="EC" id="6.5.1.1"/>
    </reaction>
</comment>
<keyword evidence="7 15" id="KW-0479">Metal-binding</keyword>
<organism evidence="18 19">
    <name type="scientific">Methermicoccus shengliensis</name>
    <dbReference type="NCBI Taxonomy" id="660064"/>
    <lineage>
        <taxon>Archaea</taxon>
        <taxon>Methanobacteriati</taxon>
        <taxon>Methanobacteriota</taxon>
        <taxon>Stenosarchaea group</taxon>
        <taxon>Methanomicrobia</taxon>
        <taxon>Methanosarcinales</taxon>
        <taxon>Methermicoccaceae</taxon>
        <taxon>Methermicoccus</taxon>
    </lineage>
</organism>
<dbReference type="GO" id="GO:0003910">
    <property type="term" value="F:DNA ligase (ATP) activity"/>
    <property type="evidence" value="ECO:0007669"/>
    <property type="project" value="UniProtKB-UniRule"/>
</dbReference>
<dbReference type="PANTHER" id="PTHR45674:SF7">
    <property type="entry name" value="DNA LIGASE"/>
    <property type="match status" value="1"/>
</dbReference>
<comment type="cofactor">
    <cofactor evidence="1 15">
        <name>Mg(2+)</name>
        <dbReference type="ChEBI" id="CHEBI:18420"/>
    </cofactor>
</comment>